<dbReference type="InterPro" id="IPR051910">
    <property type="entry name" value="ComF/GntX_DNA_util-trans"/>
</dbReference>
<evidence type="ECO:0000313" key="3">
    <source>
        <dbReference type="Proteomes" id="UP000628775"/>
    </source>
</evidence>
<dbReference type="PANTHER" id="PTHR47505">
    <property type="entry name" value="DNA UTILIZATION PROTEIN YHGH"/>
    <property type="match status" value="1"/>
</dbReference>
<dbReference type="AlphaFoldDB" id="A0A8J2VP75"/>
<comment type="similarity">
    <text evidence="1">Belongs to the ComF/GntX family.</text>
</comment>
<evidence type="ECO:0000313" key="2">
    <source>
        <dbReference type="EMBL" id="GGE36149.1"/>
    </source>
</evidence>
<name>A0A8J2VP75_9BACL</name>
<reference evidence="2" key="1">
    <citation type="journal article" date="2014" name="Int. J. Syst. Evol. Microbiol.">
        <title>Complete genome sequence of Corynebacterium casei LMG S-19264T (=DSM 44701T), isolated from a smear-ripened cheese.</title>
        <authorList>
            <consortium name="US DOE Joint Genome Institute (JGI-PGF)"/>
            <person name="Walter F."/>
            <person name="Albersmeier A."/>
            <person name="Kalinowski J."/>
            <person name="Ruckert C."/>
        </authorList>
    </citation>
    <scope>NUCLEOTIDE SEQUENCE</scope>
    <source>
        <strain evidence="2">CGMCC 1.15371</strain>
    </source>
</reference>
<dbReference type="Proteomes" id="UP000628775">
    <property type="component" value="Unassembled WGS sequence"/>
</dbReference>
<sequence>MAQCLWCNRTYSPSLNWERLFDLEAPKNLCRRCWNKIERLEAHPPLCSLCGRALAGLEAHFIVKDYCLDCYRWEKGSFQGLLRRNYSLYHYNPFMKAYITRLKFQGDAVLVMPFKRAFRKAYQQHFNHYLPVPIPISPQRMQERAFNQAELLAQLLPKSPLELLKRVSQYRKQSQKTRRERTLFQENPFELIQPLPTALLNPSIVLIDDIYTTGATLRQAALALQPLKPANITSLTLLR</sequence>
<protein>
    <submittedName>
        <fullName evidence="2">Amidophosphoribosyltransferase</fullName>
    </submittedName>
</protein>
<dbReference type="SUPFAM" id="SSF53271">
    <property type="entry name" value="PRTase-like"/>
    <property type="match status" value="1"/>
</dbReference>
<proteinExistence type="inferred from homology"/>
<dbReference type="CDD" id="cd06223">
    <property type="entry name" value="PRTases_typeI"/>
    <property type="match status" value="1"/>
</dbReference>
<evidence type="ECO:0000256" key="1">
    <source>
        <dbReference type="ARBA" id="ARBA00008007"/>
    </source>
</evidence>
<dbReference type="PANTHER" id="PTHR47505:SF1">
    <property type="entry name" value="DNA UTILIZATION PROTEIN YHGH"/>
    <property type="match status" value="1"/>
</dbReference>
<dbReference type="InterPro" id="IPR000836">
    <property type="entry name" value="PRTase_dom"/>
</dbReference>
<dbReference type="EMBL" id="BMIR01000005">
    <property type="protein sequence ID" value="GGE36149.1"/>
    <property type="molecule type" value="Genomic_DNA"/>
</dbReference>
<comment type="caution">
    <text evidence="2">The sequence shown here is derived from an EMBL/GenBank/DDBJ whole genome shotgun (WGS) entry which is preliminary data.</text>
</comment>
<accession>A0A8J2VP75</accession>
<keyword evidence="3" id="KW-1185">Reference proteome</keyword>
<reference evidence="2" key="2">
    <citation type="submission" date="2020-09" db="EMBL/GenBank/DDBJ databases">
        <authorList>
            <person name="Sun Q."/>
            <person name="Zhou Y."/>
        </authorList>
    </citation>
    <scope>NUCLEOTIDE SEQUENCE</scope>
    <source>
        <strain evidence="2">CGMCC 1.15371</strain>
    </source>
</reference>
<dbReference type="Gene3D" id="3.40.50.2020">
    <property type="match status" value="1"/>
</dbReference>
<gene>
    <name evidence="2" type="primary">comFC</name>
    <name evidence="2" type="ORF">GCM10011391_13680</name>
</gene>
<organism evidence="2 3">
    <name type="scientific">Pullulanibacillus camelliae</name>
    <dbReference type="NCBI Taxonomy" id="1707096"/>
    <lineage>
        <taxon>Bacteria</taxon>
        <taxon>Bacillati</taxon>
        <taxon>Bacillota</taxon>
        <taxon>Bacilli</taxon>
        <taxon>Bacillales</taxon>
        <taxon>Sporolactobacillaceae</taxon>
        <taxon>Pullulanibacillus</taxon>
    </lineage>
</organism>
<dbReference type="RefSeq" id="WP_188691152.1">
    <property type="nucleotide sequence ID" value="NZ_BMIR01000005.1"/>
</dbReference>
<dbReference type="InterPro" id="IPR029057">
    <property type="entry name" value="PRTase-like"/>
</dbReference>